<protein>
    <submittedName>
        <fullName evidence="2">Uncharacterized protein</fullName>
    </submittedName>
</protein>
<reference evidence="2" key="1">
    <citation type="submission" date="2020-04" db="EMBL/GenBank/DDBJ databases">
        <authorList>
            <person name="Chiriac C."/>
            <person name="Salcher M."/>
            <person name="Ghai R."/>
            <person name="Kavagutti S V."/>
        </authorList>
    </citation>
    <scope>NUCLEOTIDE SEQUENCE</scope>
</reference>
<dbReference type="EMBL" id="LR796178">
    <property type="protein sequence ID" value="CAB4124307.1"/>
    <property type="molecule type" value="Genomic_DNA"/>
</dbReference>
<sequence length="185" mass="21039">MMSNIIQSVKDKIASKYRSWKYVEGEYFEVVPDSDDPSVMMTIKLLKGPFSGIIYAYGAINIGEDLGHRGVMASFGIDIVSPKELEQHYLNDVAFSKLTGQILLVVLERAVESQFTKTYKENISDEEDRESYFEEPVPRRTLREESPAVSEDRIPEGKTRKDPVRRNSKVRPKIQSNPYTGGDPD</sequence>
<organism evidence="2">
    <name type="scientific">uncultured Caudovirales phage</name>
    <dbReference type="NCBI Taxonomy" id="2100421"/>
    <lineage>
        <taxon>Viruses</taxon>
        <taxon>Duplodnaviria</taxon>
        <taxon>Heunggongvirae</taxon>
        <taxon>Uroviricota</taxon>
        <taxon>Caudoviricetes</taxon>
        <taxon>Peduoviridae</taxon>
        <taxon>Maltschvirus</taxon>
        <taxon>Maltschvirus maltsch</taxon>
    </lineage>
</organism>
<feature type="compositionally biased region" description="Basic and acidic residues" evidence="1">
    <location>
        <begin position="130"/>
        <end position="165"/>
    </location>
</feature>
<feature type="region of interest" description="Disordered" evidence="1">
    <location>
        <begin position="122"/>
        <end position="185"/>
    </location>
</feature>
<evidence type="ECO:0000256" key="1">
    <source>
        <dbReference type="SAM" id="MobiDB-lite"/>
    </source>
</evidence>
<evidence type="ECO:0000313" key="2">
    <source>
        <dbReference type="EMBL" id="CAB4124307.1"/>
    </source>
</evidence>
<proteinExistence type="predicted"/>
<accession>A0A6J5KTS5</accession>
<name>A0A6J5KTS5_9CAUD</name>
<gene>
    <name evidence="2" type="ORF">UFOVP49_145</name>
</gene>